<evidence type="ECO:0000256" key="4">
    <source>
        <dbReference type="ARBA" id="ARBA00022695"/>
    </source>
</evidence>
<dbReference type="RefSeq" id="WP_343751700.1">
    <property type="nucleotide sequence ID" value="NZ_BAAADM010000030.1"/>
</dbReference>
<dbReference type="Gene3D" id="1.10.10.1250">
    <property type="entry name" value="RNA polymerase, subunit delta, N-terminal domain"/>
    <property type="match status" value="1"/>
</dbReference>
<name>A0ABN0Z6K8_9BACI</name>
<evidence type="ECO:0000256" key="1">
    <source>
        <dbReference type="ARBA" id="ARBA00009828"/>
    </source>
</evidence>
<evidence type="ECO:0000256" key="3">
    <source>
        <dbReference type="ARBA" id="ARBA00022679"/>
    </source>
</evidence>
<dbReference type="Pfam" id="PF05066">
    <property type="entry name" value="HARE-HTH"/>
    <property type="match status" value="1"/>
</dbReference>
<keyword evidence="5 6" id="KW-0804">Transcription</keyword>
<accession>A0ABN0Z6K8</accession>
<dbReference type="NCBIfam" id="TIGR04567">
    <property type="entry name" value="RNAP_delt_lowGC"/>
    <property type="match status" value="1"/>
</dbReference>
<protein>
    <recommendedName>
        <fullName evidence="6">Probable DNA-directed RNA polymerase subunit delta</fullName>
    </recommendedName>
    <alternativeName>
        <fullName evidence="6">RNAP delta factor</fullName>
    </alternativeName>
</protein>
<feature type="region of interest" description="Disordered" evidence="7">
    <location>
        <begin position="80"/>
        <end position="177"/>
    </location>
</feature>
<keyword evidence="3 6" id="KW-0808">Transferase</keyword>
<evidence type="ECO:0000256" key="6">
    <source>
        <dbReference type="HAMAP-Rule" id="MF_00357"/>
    </source>
</evidence>
<evidence type="ECO:0000256" key="5">
    <source>
        <dbReference type="ARBA" id="ARBA00023163"/>
    </source>
</evidence>
<comment type="subunit">
    <text evidence="6">RNAP is composed of a core of 2 alpha, a beta and a beta' subunits. The core is associated with a delta subunit and one of several sigma factors.</text>
</comment>
<feature type="compositionally biased region" description="Acidic residues" evidence="7">
    <location>
        <begin position="119"/>
        <end position="177"/>
    </location>
</feature>
<dbReference type="Proteomes" id="UP001501459">
    <property type="component" value="Unassembled WGS sequence"/>
</dbReference>
<keyword evidence="4 6" id="KW-0548">Nucleotidyltransferase</keyword>
<reference evidence="9 10" key="1">
    <citation type="journal article" date="2019" name="Int. J. Syst. Evol. Microbiol.">
        <title>The Global Catalogue of Microorganisms (GCM) 10K type strain sequencing project: providing services to taxonomists for standard genome sequencing and annotation.</title>
        <authorList>
            <consortium name="The Broad Institute Genomics Platform"/>
            <consortium name="The Broad Institute Genome Sequencing Center for Infectious Disease"/>
            <person name="Wu L."/>
            <person name="Ma J."/>
        </authorList>
    </citation>
    <scope>NUCLEOTIDE SEQUENCE [LARGE SCALE GENOMIC DNA]</scope>
    <source>
        <strain evidence="9 10">JCM 12149</strain>
    </source>
</reference>
<evidence type="ECO:0000259" key="8">
    <source>
        <dbReference type="PROSITE" id="PS51913"/>
    </source>
</evidence>
<proteinExistence type="inferred from homology"/>
<sequence>MSLDQYSREELEATSMLELANDILSNEQKVMDFNELYDRIADIKGFTDENKQEFIAQFYTDLTVDGRFLTAGSGAWGLKRWYPVEQMDEEVTSTPKKKSSKKEKQQTKQPKKKEPEKQENDEDLMIDDNLLDDDVDDLDMDDVDIDSAGEGIDQEFDGDEDTEENDDDTKDNDNDTN</sequence>
<dbReference type="EMBL" id="BAAADM010000030">
    <property type="protein sequence ID" value="GAA0436188.1"/>
    <property type="molecule type" value="Genomic_DNA"/>
</dbReference>
<keyword evidence="2 6" id="KW-0240">DNA-directed RNA polymerase</keyword>
<gene>
    <name evidence="6" type="primary">rpoE</name>
    <name evidence="9" type="ORF">GCM10008983_11060</name>
</gene>
<comment type="function">
    <text evidence="6">Participates in both the initiation and recycling phases of transcription. In the presence of the delta subunit, RNAP displays an increased specificity of transcription, a decreased affinity for nucleic acids, and an increased efficiency of RNA synthesis because of enhanced recycling.</text>
</comment>
<comment type="similarity">
    <text evidence="1 6">Belongs to the RpoE family.</text>
</comment>
<feature type="compositionally biased region" description="Basic and acidic residues" evidence="7">
    <location>
        <begin position="102"/>
        <end position="118"/>
    </location>
</feature>
<dbReference type="HAMAP" id="MF_00357">
    <property type="entry name" value="RNApol_bact_RpoE"/>
    <property type="match status" value="1"/>
</dbReference>
<evidence type="ECO:0000256" key="2">
    <source>
        <dbReference type="ARBA" id="ARBA00022478"/>
    </source>
</evidence>
<dbReference type="InterPro" id="IPR007759">
    <property type="entry name" value="Asxl_HARE-HTH"/>
</dbReference>
<dbReference type="InterPro" id="IPR038087">
    <property type="entry name" value="RNAP_delta_N_dom_sf"/>
</dbReference>
<dbReference type="InterPro" id="IPR029757">
    <property type="entry name" value="RpoE"/>
</dbReference>
<keyword evidence="10" id="KW-1185">Reference proteome</keyword>
<evidence type="ECO:0000256" key="7">
    <source>
        <dbReference type="SAM" id="MobiDB-lite"/>
    </source>
</evidence>
<comment type="caution">
    <text evidence="9">The sequence shown here is derived from an EMBL/GenBank/DDBJ whole genome shotgun (WGS) entry which is preliminary data.</text>
</comment>
<organism evidence="9 10">
    <name type="scientific">Lentibacillus halophilus</name>
    <dbReference type="NCBI Taxonomy" id="295065"/>
    <lineage>
        <taxon>Bacteria</taxon>
        <taxon>Bacillati</taxon>
        <taxon>Bacillota</taxon>
        <taxon>Bacilli</taxon>
        <taxon>Bacillales</taxon>
        <taxon>Bacillaceae</taxon>
        <taxon>Lentibacillus</taxon>
    </lineage>
</organism>
<evidence type="ECO:0000313" key="9">
    <source>
        <dbReference type="EMBL" id="GAA0436188.1"/>
    </source>
</evidence>
<evidence type="ECO:0000313" key="10">
    <source>
        <dbReference type="Proteomes" id="UP001501459"/>
    </source>
</evidence>
<feature type="domain" description="HTH HARE-type" evidence="8">
    <location>
        <begin position="14"/>
        <end position="81"/>
    </location>
</feature>
<dbReference type="PROSITE" id="PS51913">
    <property type="entry name" value="HTH_HARE"/>
    <property type="match status" value="1"/>
</dbReference>